<name>A0A8J9VAN5_9NEOP</name>
<feature type="region of interest" description="Disordered" evidence="1">
    <location>
        <begin position="164"/>
        <end position="186"/>
    </location>
</feature>
<dbReference type="EMBL" id="OV170223">
    <property type="protein sequence ID" value="CAH0723020.1"/>
    <property type="molecule type" value="Genomic_DNA"/>
</dbReference>
<dbReference type="PANTHER" id="PTHR10773">
    <property type="entry name" value="DNA-DIRECTED RNA POLYMERASES I, II, AND III SUBUNIT RPABC2"/>
    <property type="match status" value="1"/>
</dbReference>
<organism evidence="3 4">
    <name type="scientific">Brenthis ino</name>
    <name type="common">lesser marbled fritillary</name>
    <dbReference type="NCBI Taxonomy" id="405034"/>
    <lineage>
        <taxon>Eukaryota</taxon>
        <taxon>Metazoa</taxon>
        <taxon>Ecdysozoa</taxon>
        <taxon>Arthropoda</taxon>
        <taxon>Hexapoda</taxon>
        <taxon>Insecta</taxon>
        <taxon>Pterygota</taxon>
        <taxon>Neoptera</taxon>
        <taxon>Endopterygota</taxon>
        <taxon>Lepidoptera</taxon>
        <taxon>Glossata</taxon>
        <taxon>Ditrysia</taxon>
        <taxon>Papilionoidea</taxon>
        <taxon>Nymphalidae</taxon>
        <taxon>Heliconiinae</taxon>
        <taxon>Argynnini</taxon>
        <taxon>Brenthis</taxon>
    </lineage>
</organism>
<feature type="compositionally biased region" description="Basic residues" evidence="1">
    <location>
        <begin position="210"/>
        <end position="222"/>
    </location>
</feature>
<evidence type="ECO:0000313" key="3">
    <source>
        <dbReference type="EMBL" id="CAH0723020.1"/>
    </source>
</evidence>
<dbReference type="InterPro" id="IPR057191">
    <property type="entry name" value="DUF7869"/>
</dbReference>
<evidence type="ECO:0000259" key="2">
    <source>
        <dbReference type="Pfam" id="PF25273"/>
    </source>
</evidence>
<dbReference type="OrthoDB" id="533763at2759"/>
<dbReference type="Pfam" id="PF25273">
    <property type="entry name" value="DUF7869"/>
    <property type="match status" value="1"/>
</dbReference>
<dbReference type="Proteomes" id="UP000838878">
    <property type="component" value="Chromosome 3"/>
</dbReference>
<gene>
    <name evidence="3" type="ORF">BINO364_LOCUS8897</name>
</gene>
<keyword evidence="4" id="KW-1185">Reference proteome</keyword>
<evidence type="ECO:0000313" key="4">
    <source>
        <dbReference type="Proteomes" id="UP000838878"/>
    </source>
</evidence>
<protein>
    <recommendedName>
        <fullName evidence="2">DUF7869 domain-containing protein</fullName>
    </recommendedName>
</protein>
<feature type="region of interest" description="Disordered" evidence="1">
    <location>
        <begin position="199"/>
        <end position="233"/>
    </location>
</feature>
<accession>A0A8J9VAN5</accession>
<feature type="region of interest" description="Disordered" evidence="1">
    <location>
        <begin position="434"/>
        <end position="455"/>
    </location>
</feature>
<feature type="domain" description="DUF7869" evidence="2">
    <location>
        <begin position="659"/>
        <end position="739"/>
    </location>
</feature>
<dbReference type="AlphaFoldDB" id="A0A8J9VAN5"/>
<dbReference type="PANTHER" id="PTHR10773:SF19">
    <property type="match status" value="1"/>
</dbReference>
<feature type="non-terminal residue" evidence="3">
    <location>
        <position position="894"/>
    </location>
</feature>
<reference evidence="3" key="1">
    <citation type="submission" date="2021-12" db="EMBL/GenBank/DDBJ databases">
        <authorList>
            <person name="Martin H S."/>
        </authorList>
    </citation>
    <scope>NUCLEOTIDE SEQUENCE</scope>
</reference>
<sequence length="894" mass="103045">MCQQEGGSSEVKTKANIQQQNINTVIESPHRHITISQQSLSENNNHTVCTDSNFAADITIEIVPEELVPDEDCMLAHHEEFKILTCESAPASVVVTEKIINNINPPKSAPMPMNVSPISLCSSKFNINEENNILDSDNIDVSSPIRESSLISGIGLLLSHTDEEPFSDSGSSWIPDTDEENKAKKKRNSLTDLFYSTSSETEIKREKTPKNKKRVKRFKPKKPNLSSESEKETGNIINTRAIIETSLKQNLMTPLNPYTEVRPNIIITETTDSETETTTVMKERVKYRWKNADPTKWKRNIELQKKRKCLPYSSKDGKLRAPKVPKSPKCSKNCRHKCADNFTQDQRAEICKSYWSIQDFKLQKEFLLKRIVIKPVQTTKKSVPLEKQRSSSREYGFYKGQTSFERVCKNFFMSTLCISSGPIETAVKHIDKNGSFSHADRRGRRAPANKTPDDQLQDVKNHIESFPVLDSHYCRKQSDRKYLDPKLSILKMYDLYVEKMKCSNKIPVKLNVYKKVFGTQYNLSFFHPKKDQCTMCNKYQKDKSNTSVQNEYSQHIERKEASYRSKELDKKKSEEDESFLCVTMDLQSLLQIPSTADSLLYYSRKLNLYNLSVYEFKPPQNNAHCMIWTEINGKRGSIEIASAIYIWIMKLPEAITHVTIYSDTCSGQNRNQYIAAFLLHLVHTHKTIKVIEQKYLESGHSFMEVDSMHSAIEKEKRFTEAYSIIDWKRIMQRARSNRHNKNVTPYNVTELSYQDMIDVKALALMIIKNKTIAEDGETVHWLKIKCLRFEKALPGFIKYRYDYDGPYHLLNTLCKPGRPTRRTPNSEMPIINTANIPRAYKHCLPITKQKKKDLLQLCKKNIIPKELHGWYESLPSHIDVQGRLSSTDSSGVDE</sequence>
<evidence type="ECO:0000256" key="1">
    <source>
        <dbReference type="SAM" id="MobiDB-lite"/>
    </source>
</evidence>
<proteinExistence type="predicted"/>